<dbReference type="AlphaFoldDB" id="A0A127JVE4"/>
<keyword evidence="3" id="KW-1185">Reference proteome</keyword>
<evidence type="ECO:0000313" key="2">
    <source>
        <dbReference type="EMBL" id="AMO23986.1"/>
    </source>
</evidence>
<accession>A0A127JVE4</accession>
<sequence>MHRLNGWQRIGIVLSVAWAVFLAGVTVVDLNSTFNEELERWKGCPRLGPHHFATWEDAKTGKPITLHEDGEKRVSCFVVQQRAAALLRDAGAGLIEPRMTVMSSQLAFAVLVPVAAVWLLVYLVVELTRWVLDGFRKGRSSA</sequence>
<dbReference type="Proteomes" id="UP000070433">
    <property type="component" value="Chromosome"/>
</dbReference>
<evidence type="ECO:0000256" key="1">
    <source>
        <dbReference type="SAM" id="Phobius"/>
    </source>
</evidence>
<feature type="transmembrane region" description="Helical" evidence="1">
    <location>
        <begin position="106"/>
        <end position="132"/>
    </location>
</feature>
<proteinExistence type="predicted"/>
<feature type="transmembrane region" description="Helical" evidence="1">
    <location>
        <begin position="12"/>
        <end position="30"/>
    </location>
</feature>
<gene>
    <name evidence="2" type="ORF">UC35_15355</name>
</gene>
<protein>
    <submittedName>
        <fullName evidence="2">Uncharacterized protein</fullName>
    </submittedName>
</protein>
<dbReference type="EMBL" id="CP010951">
    <property type="protein sequence ID" value="AMO23986.1"/>
    <property type="molecule type" value="Genomic_DNA"/>
</dbReference>
<organism evidence="2 3">
    <name type="scientific">Ramlibacter tataouinensis</name>
    <dbReference type="NCBI Taxonomy" id="94132"/>
    <lineage>
        <taxon>Bacteria</taxon>
        <taxon>Pseudomonadati</taxon>
        <taxon>Pseudomonadota</taxon>
        <taxon>Betaproteobacteria</taxon>
        <taxon>Burkholderiales</taxon>
        <taxon>Comamonadaceae</taxon>
        <taxon>Ramlibacter</taxon>
    </lineage>
</organism>
<keyword evidence="1" id="KW-1133">Transmembrane helix</keyword>
<keyword evidence="1" id="KW-0472">Membrane</keyword>
<keyword evidence="1" id="KW-0812">Transmembrane</keyword>
<reference evidence="2 3" key="1">
    <citation type="journal article" date="2014" name="Int. J. Syst. Evol. Microbiol.">
        <title>Ramlibacter solisilvae sp. nov., isolated from forest soil, and emended description of the genus Ramlibacter.</title>
        <authorList>
            <person name="Lee H.J."/>
            <person name="Lee S.H."/>
            <person name="Lee S.S."/>
            <person name="Lee J.S."/>
            <person name="Kim Y."/>
            <person name="Kim S.C."/>
            <person name="Jeon C.O."/>
        </authorList>
    </citation>
    <scope>NUCLEOTIDE SEQUENCE [LARGE SCALE GENOMIC DNA]</scope>
    <source>
        <strain evidence="2 3">5-10</strain>
    </source>
</reference>
<name>A0A127JVE4_9BURK</name>
<evidence type="ECO:0000313" key="3">
    <source>
        <dbReference type="Proteomes" id="UP000070433"/>
    </source>
</evidence>